<reference evidence="1 2" key="1">
    <citation type="submission" date="2018-02" db="EMBL/GenBank/DDBJ databases">
        <title>Draft genome of wild Prunus yedoensis var. nudiflora.</title>
        <authorList>
            <person name="Baek S."/>
            <person name="Kim J.-H."/>
            <person name="Choi K."/>
            <person name="Kim G.-B."/>
            <person name="Cho A."/>
            <person name="Jang H."/>
            <person name="Shin C.-H."/>
            <person name="Yu H.-J."/>
            <person name="Mun J.-H."/>
        </authorList>
    </citation>
    <scope>NUCLEOTIDE SEQUENCE [LARGE SCALE GENOMIC DNA]</scope>
    <source>
        <strain evidence="2">cv. Jeju island</strain>
        <tissue evidence="1">Leaf</tissue>
    </source>
</reference>
<evidence type="ECO:0008006" key="3">
    <source>
        <dbReference type="Google" id="ProtNLM"/>
    </source>
</evidence>
<dbReference type="AlphaFoldDB" id="A0A314U7C9"/>
<proteinExistence type="predicted"/>
<dbReference type="Proteomes" id="UP000250321">
    <property type="component" value="Unassembled WGS sequence"/>
</dbReference>
<dbReference type="EMBL" id="PJQY01004002">
    <property type="protein sequence ID" value="PQM32656.1"/>
    <property type="molecule type" value="Genomic_DNA"/>
</dbReference>
<sequence>MNSKYFTTIGGKRRKHIHLEMPQAFIPELAWFKVMLYVATQSSEDLFRMASVCPLFRTLANTPKCGTPFQWLSTQTILAGTMQSCGPAFLATMQSLREP</sequence>
<comment type="caution">
    <text evidence="1">The sequence shown here is derived from an EMBL/GenBank/DDBJ whole genome shotgun (WGS) entry which is preliminary data.</text>
</comment>
<name>A0A314U7C9_PRUYE</name>
<evidence type="ECO:0000313" key="2">
    <source>
        <dbReference type="Proteomes" id="UP000250321"/>
    </source>
</evidence>
<gene>
    <name evidence="1" type="ORF">Pyn_24418</name>
</gene>
<keyword evidence="2" id="KW-1185">Reference proteome</keyword>
<accession>A0A314U7C9</accession>
<protein>
    <recommendedName>
        <fullName evidence="3">F-box domain-containing protein</fullName>
    </recommendedName>
</protein>
<organism evidence="1 2">
    <name type="scientific">Prunus yedoensis var. nudiflora</name>
    <dbReference type="NCBI Taxonomy" id="2094558"/>
    <lineage>
        <taxon>Eukaryota</taxon>
        <taxon>Viridiplantae</taxon>
        <taxon>Streptophyta</taxon>
        <taxon>Embryophyta</taxon>
        <taxon>Tracheophyta</taxon>
        <taxon>Spermatophyta</taxon>
        <taxon>Magnoliopsida</taxon>
        <taxon>eudicotyledons</taxon>
        <taxon>Gunneridae</taxon>
        <taxon>Pentapetalae</taxon>
        <taxon>rosids</taxon>
        <taxon>fabids</taxon>
        <taxon>Rosales</taxon>
        <taxon>Rosaceae</taxon>
        <taxon>Amygdaloideae</taxon>
        <taxon>Amygdaleae</taxon>
        <taxon>Prunus</taxon>
    </lineage>
</organism>
<evidence type="ECO:0000313" key="1">
    <source>
        <dbReference type="EMBL" id="PQM32656.1"/>
    </source>
</evidence>